<reference evidence="7" key="1">
    <citation type="submission" date="2022-12" db="EMBL/GenBank/DDBJ databases">
        <authorList>
            <person name="Alioto T."/>
            <person name="Alioto T."/>
            <person name="Gomez Garrido J."/>
        </authorList>
    </citation>
    <scope>NUCLEOTIDE SEQUENCE</scope>
</reference>
<dbReference type="GO" id="GO:0005634">
    <property type="term" value="C:nucleus"/>
    <property type="evidence" value="ECO:0007669"/>
    <property type="project" value="UniProtKB-SubCell"/>
</dbReference>
<dbReference type="EMBL" id="OX395140">
    <property type="protein sequence ID" value="CAI5793288.1"/>
    <property type="molecule type" value="Genomic_DNA"/>
</dbReference>
<feature type="compositionally biased region" description="Acidic residues" evidence="6">
    <location>
        <begin position="1"/>
        <end position="10"/>
    </location>
</feature>
<evidence type="ECO:0000256" key="5">
    <source>
        <dbReference type="SAM" id="Coils"/>
    </source>
</evidence>
<evidence type="ECO:0000313" key="8">
    <source>
        <dbReference type="Proteomes" id="UP001178461"/>
    </source>
</evidence>
<dbReference type="SUPFAM" id="SSF58026">
    <property type="entry name" value="Delta-sleep-inducing peptide immunoreactive peptide"/>
    <property type="match status" value="1"/>
</dbReference>
<feature type="region of interest" description="Disordered" evidence="6">
    <location>
        <begin position="1"/>
        <end position="33"/>
    </location>
</feature>
<comment type="subcellular location">
    <subcellularLocation>
        <location evidence="2">Cytoplasm</location>
    </subcellularLocation>
    <subcellularLocation>
        <location evidence="1">Nucleus</location>
    </subcellularLocation>
</comment>
<evidence type="ECO:0000256" key="2">
    <source>
        <dbReference type="ARBA" id="ARBA00004496"/>
    </source>
</evidence>
<keyword evidence="8" id="KW-1185">Reference proteome</keyword>
<accession>A0AA35LCI1</accession>
<dbReference type="GO" id="GO:0070236">
    <property type="term" value="P:negative regulation of activation-induced cell death of T cells"/>
    <property type="evidence" value="ECO:0007669"/>
    <property type="project" value="TreeGrafter"/>
</dbReference>
<dbReference type="AlphaFoldDB" id="A0AA35LCI1"/>
<feature type="compositionally biased region" description="Basic and acidic residues" evidence="6">
    <location>
        <begin position="146"/>
        <end position="161"/>
    </location>
</feature>
<protein>
    <submittedName>
        <fullName evidence="7">Domain family 3 isoform X1</fullName>
    </submittedName>
</protein>
<dbReference type="Proteomes" id="UP001178461">
    <property type="component" value="Chromosome Z"/>
</dbReference>
<keyword evidence="4" id="KW-0539">Nucleus</keyword>
<feature type="compositionally biased region" description="Polar residues" evidence="6">
    <location>
        <begin position="175"/>
        <end position="184"/>
    </location>
</feature>
<feature type="compositionally biased region" description="Polar residues" evidence="6">
    <location>
        <begin position="128"/>
        <end position="139"/>
    </location>
</feature>
<dbReference type="InterPro" id="IPR000580">
    <property type="entry name" value="TSC22/Bun"/>
</dbReference>
<feature type="coiled-coil region" evidence="5">
    <location>
        <begin position="91"/>
        <end position="125"/>
    </location>
</feature>
<dbReference type="GO" id="GO:0005737">
    <property type="term" value="C:cytoplasm"/>
    <property type="evidence" value="ECO:0007669"/>
    <property type="project" value="UniProtKB-SubCell"/>
</dbReference>
<dbReference type="PANTHER" id="PTHR12348">
    <property type="entry name" value="TSC22"/>
    <property type="match status" value="1"/>
</dbReference>
<evidence type="ECO:0000256" key="6">
    <source>
        <dbReference type="SAM" id="MobiDB-lite"/>
    </source>
</evidence>
<dbReference type="Gene3D" id="1.20.5.490">
    <property type="entry name" value="Single helix bin"/>
    <property type="match status" value="1"/>
</dbReference>
<dbReference type="PANTHER" id="PTHR12348:SF24">
    <property type="entry name" value="TSC22 DOMAIN FAMILY PROTEIN 3"/>
    <property type="match status" value="1"/>
</dbReference>
<feature type="region of interest" description="Disordered" evidence="6">
    <location>
        <begin position="128"/>
        <end position="192"/>
    </location>
</feature>
<evidence type="ECO:0000256" key="3">
    <source>
        <dbReference type="ARBA" id="ARBA00022490"/>
    </source>
</evidence>
<evidence type="ECO:0000256" key="1">
    <source>
        <dbReference type="ARBA" id="ARBA00004123"/>
    </source>
</evidence>
<sequence length="192" mass="21618">MSTSSEEEWSLDPLASPEDSPRRGYQRGPRGNLTMTTTNQALVQLVCQKNLHQPADTTLLSILLFFRSDPDSRAIGDKIEQALDLVKTHLVYAVREEVDLLKDQIQELLEKNGRLQRENHLLKNLASPEQLQNLKSRQPLQVRPPCPEDPRARKMKVHQDLEILLPGPSRKPNSHLRSGSSSLNAEPGIPPT</sequence>
<keyword evidence="3" id="KW-0963">Cytoplasm</keyword>
<evidence type="ECO:0000256" key="4">
    <source>
        <dbReference type="ARBA" id="ARBA00023242"/>
    </source>
</evidence>
<evidence type="ECO:0000313" key="7">
    <source>
        <dbReference type="EMBL" id="CAI5793288.1"/>
    </source>
</evidence>
<gene>
    <name evidence="7" type="ORF">PODLI_1B020608</name>
</gene>
<keyword evidence="5" id="KW-0175">Coiled coil</keyword>
<organism evidence="7 8">
    <name type="scientific">Podarcis lilfordi</name>
    <name type="common">Lilford's wall lizard</name>
    <dbReference type="NCBI Taxonomy" id="74358"/>
    <lineage>
        <taxon>Eukaryota</taxon>
        <taxon>Metazoa</taxon>
        <taxon>Chordata</taxon>
        <taxon>Craniata</taxon>
        <taxon>Vertebrata</taxon>
        <taxon>Euteleostomi</taxon>
        <taxon>Lepidosauria</taxon>
        <taxon>Squamata</taxon>
        <taxon>Bifurcata</taxon>
        <taxon>Unidentata</taxon>
        <taxon>Episquamata</taxon>
        <taxon>Laterata</taxon>
        <taxon>Lacertibaenia</taxon>
        <taxon>Lacertidae</taxon>
        <taxon>Podarcis</taxon>
    </lineage>
</organism>
<name>A0AA35LCI1_9SAUR</name>
<dbReference type="GO" id="GO:0006357">
    <property type="term" value="P:regulation of transcription by RNA polymerase II"/>
    <property type="evidence" value="ECO:0007669"/>
    <property type="project" value="InterPro"/>
</dbReference>
<proteinExistence type="predicted"/>
<dbReference type="Pfam" id="PF01166">
    <property type="entry name" value="TSC22"/>
    <property type="match status" value="1"/>
</dbReference>